<evidence type="ECO:0000313" key="1">
    <source>
        <dbReference type="EMBL" id="SVB17711.1"/>
    </source>
</evidence>
<protein>
    <submittedName>
        <fullName evidence="1">Uncharacterized protein</fullName>
    </submittedName>
</protein>
<sequence length="114" mass="12910">MNWLFSLDSLLVDNIPLPLTESADTEQVEIIEPNDINISPLPEEDIFDAQMAEAKSIFAEAVISDITGDTLEAAYQFEMLFESLSHIEELSADDEFKTLEFNRILTAAIDYYED</sequence>
<dbReference type="EMBL" id="UINC01031525">
    <property type="protein sequence ID" value="SVB17711.1"/>
    <property type="molecule type" value="Genomic_DNA"/>
</dbReference>
<dbReference type="AlphaFoldDB" id="A0A382BW33"/>
<gene>
    <name evidence="1" type="ORF">METZ01_LOCUS170565</name>
</gene>
<organism evidence="1">
    <name type="scientific">marine metagenome</name>
    <dbReference type="NCBI Taxonomy" id="408172"/>
    <lineage>
        <taxon>unclassified sequences</taxon>
        <taxon>metagenomes</taxon>
        <taxon>ecological metagenomes</taxon>
    </lineage>
</organism>
<proteinExistence type="predicted"/>
<feature type="non-terminal residue" evidence="1">
    <location>
        <position position="114"/>
    </location>
</feature>
<accession>A0A382BW33</accession>
<reference evidence="1" key="1">
    <citation type="submission" date="2018-05" db="EMBL/GenBank/DDBJ databases">
        <authorList>
            <person name="Lanie J.A."/>
            <person name="Ng W.-L."/>
            <person name="Kazmierczak K.M."/>
            <person name="Andrzejewski T.M."/>
            <person name="Davidsen T.M."/>
            <person name="Wayne K.J."/>
            <person name="Tettelin H."/>
            <person name="Glass J.I."/>
            <person name="Rusch D."/>
            <person name="Podicherti R."/>
            <person name="Tsui H.-C.T."/>
            <person name="Winkler M.E."/>
        </authorList>
    </citation>
    <scope>NUCLEOTIDE SEQUENCE</scope>
</reference>
<name>A0A382BW33_9ZZZZ</name>